<keyword evidence="5 8" id="KW-0238">DNA-binding</keyword>
<keyword evidence="3" id="KW-0813">Transport</keyword>
<evidence type="ECO:0000256" key="3">
    <source>
        <dbReference type="ARBA" id="ARBA00022448"/>
    </source>
</evidence>
<dbReference type="InterPro" id="IPR001766">
    <property type="entry name" value="Fork_head_dom"/>
</dbReference>
<dbReference type="GO" id="GO:0003700">
    <property type="term" value="F:DNA-binding transcription factor activity"/>
    <property type="evidence" value="ECO:0007669"/>
    <property type="project" value="InterPro"/>
</dbReference>
<organism evidence="11 12">
    <name type="scientific">Paramicrosporidium saccamoebae</name>
    <dbReference type="NCBI Taxonomy" id="1246581"/>
    <lineage>
        <taxon>Eukaryota</taxon>
        <taxon>Fungi</taxon>
        <taxon>Fungi incertae sedis</taxon>
        <taxon>Cryptomycota</taxon>
        <taxon>Cryptomycota incertae sedis</taxon>
        <taxon>Paramicrosporidium</taxon>
    </lineage>
</organism>
<dbReference type="SMART" id="SM00893">
    <property type="entry name" value="ETF"/>
    <property type="match status" value="1"/>
</dbReference>
<dbReference type="GO" id="GO:0005759">
    <property type="term" value="C:mitochondrial matrix"/>
    <property type="evidence" value="ECO:0007669"/>
    <property type="project" value="UniProtKB-SubCell"/>
</dbReference>
<dbReference type="InterPro" id="IPR036388">
    <property type="entry name" value="WH-like_DNA-bd_sf"/>
</dbReference>
<dbReference type="STRING" id="1246581.A0A2H9THA9"/>
<evidence type="ECO:0000256" key="1">
    <source>
        <dbReference type="ARBA" id="ARBA00004305"/>
    </source>
</evidence>
<dbReference type="CDD" id="cd01714">
    <property type="entry name" value="ETF_beta"/>
    <property type="match status" value="1"/>
</dbReference>
<dbReference type="InterPro" id="IPR036390">
    <property type="entry name" value="WH_DNA-bd_sf"/>
</dbReference>
<evidence type="ECO:0000256" key="2">
    <source>
        <dbReference type="ARBA" id="ARBA00007557"/>
    </source>
</evidence>
<dbReference type="SUPFAM" id="SSF46785">
    <property type="entry name" value="Winged helix' DNA-binding domain"/>
    <property type="match status" value="1"/>
</dbReference>
<dbReference type="PRINTS" id="PR00053">
    <property type="entry name" value="FORKHEAD"/>
</dbReference>
<feature type="region of interest" description="Disordered" evidence="9">
    <location>
        <begin position="1"/>
        <end position="66"/>
    </location>
</feature>
<reference evidence="11 12" key="1">
    <citation type="submission" date="2016-10" db="EMBL/GenBank/DDBJ databases">
        <title>The genome of Paramicrosporidium saccamoebae is the missing link in understanding Cryptomycota and Microsporidia evolution.</title>
        <authorList>
            <person name="Quandt C.A."/>
            <person name="Beaudet D."/>
            <person name="Corsaro D."/>
            <person name="Michel R."/>
            <person name="Corradi N."/>
            <person name="James T."/>
        </authorList>
    </citation>
    <scope>NUCLEOTIDE SEQUENCE [LARGE SCALE GENOMIC DNA]</scope>
    <source>
        <strain evidence="11 12">KSL3</strain>
    </source>
</reference>
<dbReference type="GO" id="GO:0005634">
    <property type="term" value="C:nucleus"/>
    <property type="evidence" value="ECO:0007669"/>
    <property type="project" value="UniProtKB-SubCell"/>
</dbReference>
<dbReference type="Pfam" id="PF00250">
    <property type="entry name" value="Forkhead"/>
    <property type="match status" value="1"/>
</dbReference>
<dbReference type="InterPro" id="IPR014729">
    <property type="entry name" value="Rossmann-like_a/b/a_fold"/>
</dbReference>
<evidence type="ECO:0000256" key="9">
    <source>
        <dbReference type="SAM" id="MobiDB-lite"/>
    </source>
</evidence>
<accession>A0A2H9THA9</accession>
<dbReference type="SMART" id="SM00339">
    <property type="entry name" value="FH"/>
    <property type="match status" value="1"/>
</dbReference>
<keyword evidence="8" id="KW-0539">Nucleus</keyword>
<evidence type="ECO:0000256" key="4">
    <source>
        <dbReference type="ARBA" id="ARBA00022982"/>
    </source>
</evidence>
<evidence type="ECO:0000313" key="12">
    <source>
        <dbReference type="Proteomes" id="UP000240830"/>
    </source>
</evidence>
<dbReference type="PANTHER" id="PTHR21294:SF8">
    <property type="entry name" value="ELECTRON TRANSFER FLAVOPROTEIN SUBUNIT BETA"/>
    <property type="match status" value="1"/>
</dbReference>
<dbReference type="Proteomes" id="UP000240830">
    <property type="component" value="Unassembled WGS sequence"/>
</dbReference>
<dbReference type="Gene3D" id="1.10.10.10">
    <property type="entry name" value="Winged helix-like DNA-binding domain superfamily/Winged helix DNA-binding domain"/>
    <property type="match status" value="1"/>
</dbReference>
<dbReference type="GO" id="GO:0009055">
    <property type="term" value="F:electron transfer activity"/>
    <property type="evidence" value="ECO:0007669"/>
    <property type="project" value="InterPro"/>
</dbReference>
<dbReference type="InterPro" id="IPR012255">
    <property type="entry name" value="ETF_b"/>
</dbReference>
<evidence type="ECO:0000256" key="8">
    <source>
        <dbReference type="PROSITE-ProRule" id="PRU00089"/>
    </source>
</evidence>
<dbReference type="AlphaFoldDB" id="A0A2H9THA9"/>
<feature type="domain" description="Fork-head" evidence="10">
    <location>
        <begin position="66"/>
        <end position="127"/>
    </location>
</feature>
<comment type="similarity">
    <text evidence="2">Belongs to the ETF beta-subunit/FixA family.</text>
</comment>
<keyword evidence="4" id="KW-0249">Electron transport</keyword>
<comment type="caution">
    <text evidence="11">The sequence shown here is derived from an EMBL/GenBank/DDBJ whole genome shotgun (WGS) entry which is preliminary data.</text>
</comment>
<dbReference type="SUPFAM" id="SSF52402">
    <property type="entry name" value="Adenine nucleotide alpha hydrolases-like"/>
    <property type="match status" value="1"/>
</dbReference>
<evidence type="ECO:0000256" key="6">
    <source>
        <dbReference type="ARBA" id="ARBA00025416"/>
    </source>
</evidence>
<feature type="region of interest" description="Disordered" evidence="9">
    <location>
        <begin position="290"/>
        <end position="311"/>
    </location>
</feature>
<dbReference type="OrthoDB" id="276685at2759"/>
<dbReference type="GO" id="GO:0043565">
    <property type="term" value="F:sequence-specific DNA binding"/>
    <property type="evidence" value="ECO:0007669"/>
    <property type="project" value="InterPro"/>
</dbReference>
<name>A0A2H9THA9_9FUNG</name>
<dbReference type="EMBL" id="MTSL01000187">
    <property type="protein sequence ID" value="PJF17162.1"/>
    <property type="molecule type" value="Genomic_DNA"/>
</dbReference>
<feature type="compositionally biased region" description="Low complexity" evidence="9">
    <location>
        <begin position="296"/>
        <end position="308"/>
    </location>
</feature>
<dbReference type="PANTHER" id="PTHR21294">
    <property type="entry name" value="ELECTRON TRANSFER FLAVOPROTEIN BETA-SUBUNIT"/>
    <property type="match status" value="1"/>
</dbReference>
<sequence length="571" mass="62828">MKGRRRSKARMEESGVESATPPHIEDSSPSSLEISESLLQSSSGSSESRTPDSNPTDSDSTHRPVRPPISYATLITEAIESCPARQLVLSDIYEFVEEHYPYFRTAGQGWKVARSSKTPGKGSYWKLVHEHASILGHRGDLSKVVSARRQSFPVYQHPITFDVNLKQRAPSDSALRLPILKPRPRLEPRPIFPLSMNIDQNMMSDPNAFFPLMMEMTASGGQSFGGDLLPSPTDLSMPVLDSSSDSFGGSNYNDSLEKKAVFQDVFIGAGTPKQYSSFDITGSPSDMLPATTGVMSNSSSSENNKRSNQLSSQLTLMTKPFRIFVACKRVIDYAVRVRVKPDGSGVETTNVKHSMNPFDEIALEESLKLREKLGGPTVKEIVAVSCGPKQCQEILRTALAKGADRAIHVDCKEENVQPMLVSKILEKLIRREEDVGIVLLGKQAIDDDSNQTGQILAGMLNWPQQTFASAVSVDGDRLVVTREIETGLETVSAPMPAIVTTDLRLNVPRYATLQNIMKAKSKKIQEETLESLGIKFTATIHATKTSEPQKRKAGVMVQDVEELFNKVKSLK</sequence>
<feature type="compositionally biased region" description="Low complexity" evidence="9">
    <location>
        <begin position="27"/>
        <end position="48"/>
    </location>
</feature>
<proteinExistence type="inferred from homology"/>
<evidence type="ECO:0000259" key="10">
    <source>
        <dbReference type="PROSITE" id="PS50039"/>
    </source>
</evidence>
<dbReference type="CDD" id="cd00059">
    <property type="entry name" value="FH_FOX"/>
    <property type="match status" value="1"/>
</dbReference>
<evidence type="ECO:0000313" key="11">
    <source>
        <dbReference type="EMBL" id="PJF17162.1"/>
    </source>
</evidence>
<dbReference type="GO" id="GO:0033539">
    <property type="term" value="P:fatty acid beta-oxidation using acyl-CoA dehydrogenase"/>
    <property type="evidence" value="ECO:0007669"/>
    <property type="project" value="TreeGrafter"/>
</dbReference>
<evidence type="ECO:0000256" key="5">
    <source>
        <dbReference type="ARBA" id="ARBA00023125"/>
    </source>
</evidence>
<evidence type="ECO:0000256" key="7">
    <source>
        <dbReference type="ARBA" id="ARBA00070315"/>
    </source>
</evidence>
<comment type="subcellular location">
    <subcellularLocation>
        <location evidence="1">Mitochondrion matrix</location>
    </subcellularLocation>
    <subcellularLocation>
        <location evidence="8">Nucleus</location>
    </subcellularLocation>
</comment>
<comment type="function">
    <text evidence="6">The electron transfer flavoprotein serves as a specific electron acceptor for several dehydrogenases, including five acyl-CoA dehydrogenases, glutaryl-CoA and sarcosine dehydrogenase. It transfers the electrons to the main mitochondrial respiratory chain via ETF-ubiquinone oxidoreductase (ETF dehydrogenase).</text>
</comment>
<dbReference type="Gene3D" id="3.40.50.620">
    <property type="entry name" value="HUPs"/>
    <property type="match status" value="1"/>
</dbReference>
<keyword evidence="12" id="KW-1185">Reference proteome</keyword>
<feature type="DNA-binding region" description="Fork-head" evidence="8">
    <location>
        <begin position="66"/>
        <end position="127"/>
    </location>
</feature>
<dbReference type="Pfam" id="PF01012">
    <property type="entry name" value="ETF"/>
    <property type="match status" value="1"/>
</dbReference>
<dbReference type="InterPro" id="IPR033948">
    <property type="entry name" value="ETF_beta_N"/>
</dbReference>
<dbReference type="PROSITE" id="PS50039">
    <property type="entry name" value="FORK_HEAD_3"/>
    <property type="match status" value="1"/>
</dbReference>
<dbReference type="GO" id="GO:0009063">
    <property type="term" value="P:amino acid catabolic process"/>
    <property type="evidence" value="ECO:0007669"/>
    <property type="project" value="TreeGrafter"/>
</dbReference>
<dbReference type="InterPro" id="IPR014730">
    <property type="entry name" value="ETF_a/b_N"/>
</dbReference>
<gene>
    <name evidence="11" type="ORF">PSACC_03021</name>
</gene>
<dbReference type="FunFam" id="3.40.50.620:FF:000011">
    <property type="entry name" value="Electron transfer flavoprotein subunit beta"/>
    <property type="match status" value="1"/>
</dbReference>
<protein>
    <recommendedName>
        <fullName evidence="7">Probable electron transfer flavoprotein subunit beta</fullName>
    </recommendedName>
</protein>